<dbReference type="Gene3D" id="3.40.630.30">
    <property type="match status" value="1"/>
</dbReference>
<name>A0A1M6B8R1_9CLOT</name>
<reference evidence="2 3" key="1">
    <citation type="submission" date="2016-11" db="EMBL/GenBank/DDBJ databases">
        <authorList>
            <person name="Jaros S."/>
            <person name="Januszkiewicz K."/>
            <person name="Wedrychowicz H."/>
        </authorList>
    </citation>
    <scope>NUCLEOTIDE SEQUENCE [LARGE SCALE GENOMIC DNA]</scope>
    <source>
        <strain evidence="2 3">DSM 6191</strain>
    </source>
</reference>
<dbReference type="InterPro" id="IPR000182">
    <property type="entry name" value="GNAT_dom"/>
</dbReference>
<dbReference type="EMBL" id="FQXU01000014">
    <property type="protein sequence ID" value="SHI44958.1"/>
    <property type="molecule type" value="Genomic_DNA"/>
</dbReference>
<evidence type="ECO:0000313" key="2">
    <source>
        <dbReference type="EMBL" id="SHI44958.1"/>
    </source>
</evidence>
<dbReference type="Pfam" id="PF13302">
    <property type="entry name" value="Acetyltransf_3"/>
    <property type="match status" value="1"/>
</dbReference>
<dbReference type="CDD" id="cd04301">
    <property type="entry name" value="NAT_SF"/>
    <property type="match status" value="1"/>
</dbReference>
<evidence type="ECO:0000259" key="1">
    <source>
        <dbReference type="PROSITE" id="PS51186"/>
    </source>
</evidence>
<dbReference type="Proteomes" id="UP000184241">
    <property type="component" value="Unassembled WGS sequence"/>
</dbReference>
<proteinExistence type="predicted"/>
<feature type="domain" description="N-acetyltransferase" evidence="1">
    <location>
        <begin position="38"/>
        <end position="185"/>
    </location>
</feature>
<evidence type="ECO:0000313" key="3">
    <source>
        <dbReference type="Proteomes" id="UP000184241"/>
    </source>
</evidence>
<protein>
    <submittedName>
        <fullName evidence="2">Protein N-acetyltransferase, RimJ/RimL family</fullName>
    </submittedName>
</protein>
<dbReference type="PANTHER" id="PTHR43792">
    <property type="entry name" value="GNAT FAMILY, PUTATIVE (AFU_ORTHOLOGUE AFUA_3G00765)-RELATED-RELATED"/>
    <property type="match status" value="1"/>
</dbReference>
<dbReference type="InterPro" id="IPR051531">
    <property type="entry name" value="N-acetyltransferase"/>
</dbReference>
<gene>
    <name evidence="2" type="ORF">SAMN02745941_03817</name>
</gene>
<dbReference type="SUPFAM" id="SSF55729">
    <property type="entry name" value="Acyl-CoA N-acyltransferases (Nat)"/>
    <property type="match status" value="1"/>
</dbReference>
<dbReference type="RefSeq" id="WP_073022176.1">
    <property type="nucleotide sequence ID" value="NZ_FQXU01000014.1"/>
</dbReference>
<dbReference type="GO" id="GO:0016747">
    <property type="term" value="F:acyltransferase activity, transferring groups other than amino-acyl groups"/>
    <property type="evidence" value="ECO:0007669"/>
    <property type="project" value="InterPro"/>
</dbReference>
<sequence>MKYELIKSNEIIDEKKTVYSLETERLNLIPLQPYQLELAIDNYEEMQIDLGLRVINSVIDEEMDYVMKIRLKRVLEDIKNYLWLTNWAIIHKEEKQIIGFIILKGVPNEFGEVIVGYVAEESFQRKGYATEALKALIQWVFQNPQALCVIMDTEKDNLPSNKLLEKLGAVKYKETDELFWWKIGR</sequence>
<keyword evidence="2" id="KW-0808">Transferase</keyword>
<organism evidence="2 3">
    <name type="scientific">Clostridium intestinale DSM 6191</name>
    <dbReference type="NCBI Taxonomy" id="1121320"/>
    <lineage>
        <taxon>Bacteria</taxon>
        <taxon>Bacillati</taxon>
        <taxon>Bacillota</taxon>
        <taxon>Clostridia</taxon>
        <taxon>Eubacteriales</taxon>
        <taxon>Clostridiaceae</taxon>
        <taxon>Clostridium</taxon>
    </lineage>
</organism>
<dbReference type="AlphaFoldDB" id="A0A1M6B8R1"/>
<accession>A0A1M6B8R1</accession>
<dbReference type="PANTHER" id="PTHR43792:SF13">
    <property type="entry name" value="ACETYLTRANSFERASE"/>
    <property type="match status" value="1"/>
</dbReference>
<dbReference type="InterPro" id="IPR016181">
    <property type="entry name" value="Acyl_CoA_acyltransferase"/>
</dbReference>
<dbReference type="PROSITE" id="PS51186">
    <property type="entry name" value="GNAT"/>
    <property type="match status" value="1"/>
</dbReference>